<dbReference type="SMART" id="SM00406">
    <property type="entry name" value="IGv"/>
    <property type="match status" value="2"/>
</dbReference>
<comment type="subcellular location">
    <subcellularLocation>
        <location evidence="1">Cell membrane</location>
    </subcellularLocation>
</comment>
<dbReference type="GO" id="GO:0009617">
    <property type="term" value="P:response to bacterium"/>
    <property type="evidence" value="ECO:0007669"/>
    <property type="project" value="TreeGrafter"/>
</dbReference>
<dbReference type="SMART" id="SM00409">
    <property type="entry name" value="IG"/>
    <property type="match status" value="2"/>
</dbReference>
<dbReference type="InterPro" id="IPR013106">
    <property type="entry name" value="Ig_V-set"/>
</dbReference>
<gene>
    <name evidence="9" type="ORF">AMELA_G00009750</name>
</gene>
<reference evidence="9 10" key="1">
    <citation type="submission" date="2020-02" db="EMBL/GenBank/DDBJ databases">
        <title>A chromosome-scale genome assembly of the black bullhead catfish (Ameiurus melas).</title>
        <authorList>
            <person name="Wen M."/>
            <person name="Zham M."/>
            <person name="Cabau C."/>
            <person name="Klopp C."/>
            <person name="Donnadieu C."/>
            <person name="Roques C."/>
            <person name="Bouchez O."/>
            <person name="Lampietro C."/>
            <person name="Jouanno E."/>
            <person name="Herpin A."/>
            <person name="Louis A."/>
            <person name="Berthelot C."/>
            <person name="Parey E."/>
            <person name="Roest-Crollius H."/>
            <person name="Braasch I."/>
            <person name="Postlethwait J."/>
            <person name="Robinson-Rechavi M."/>
            <person name="Echchiki A."/>
            <person name="Begum T."/>
            <person name="Montfort J."/>
            <person name="Schartl M."/>
            <person name="Bobe J."/>
            <person name="Guiguen Y."/>
        </authorList>
    </citation>
    <scope>NUCLEOTIDE SEQUENCE [LARGE SCALE GENOMIC DNA]</scope>
    <source>
        <strain evidence="9">M_S1</strain>
        <tissue evidence="9">Blood</tissue>
    </source>
</reference>
<dbReference type="AlphaFoldDB" id="A0A7J6BGB6"/>
<dbReference type="Pfam" id="PF07686">
    <property type="entry name" value="V-set"/>
    <property type="match status" value="2"/>
</dbReference>
<evidence type="ECO:0000256" key="2">
    <source>
        <dbReference type="ARBA" id="ARBA00022475"/>
    </source>
</evidence>
<sequence>MLYTDLRVKMMTLMWTAAMLFNKIDSTQINSIDHPNTMITADVGDNVTLHCFRLREENTDSVVWYKQKVGHKPCVIVAVQHETNFENEFKPTKFSIEKEKRSCHLKIVHVEPSDEAVYYCGYIKFLTRFTNGTFLSVKGKPDLNVSVFQSSMPDSVPAGASVTLQCSVLSESRSAELQVLWFRAAPSQSQAQIIYTHHNSSHQCESGSSTHTCVYNFSKNILSLNDTGTYYCAVAVCGNIIFGNGTRVQLGKNTFTSL</sequence>
<dbReference type="EMBL" id="JAAGNN010000001">
    <property type="protein sequence ID" value="KAF4094146.1"/>
    <property type="molecule type" value="Genomic_DNA"/>
</dbReference>
<organism evidence="9 10">
    <name type="scientific">Ameiurus melas</name>
    <name type="common">Black bullhead</name>
    <name type="synonym">Silurus melas</name>
    <dbReference type="NCBI Taxonomy" id="219545"/>
    <lineage>
        <taxon>Eukaryota</taxon>
        <taxon>Metazoa</taxon>
        <taxon>Chordata</taxon>
        <taxon>Craniata</taxon>
        <taxon>Vertebrata</taxon>
        <taxon>Euteleostomi</taxon>
        <taxon>Actinopterygii</taxon>
        <taxon>Neopterygii</taxon>
        <taxon>Teleostei</taxon>
        <taxon>Ostariophysi</taxon>
        <taxon>Siluriformes</taxon>
        <taxon>Ictaluridae</taxon>
        <taxon>Ameiurus</taxon>
    </lineage>
</organism>
<dbReference type="CDD" id="cd00099">
    <property type="entry name" value="IgV"/>
    <property type="match status" value="2"/>
</dbReference>
<keyword evidence="4" id="KW-0391">Immunity</keyword>
<dbReference type="Gene3D" id="2.60.40.10">
    <property type="entry name" value="Immunoglobulins"/>
    <property type="match status" value="2"/>
</dbReference>
<accession>A0A7J6BGB6</accession>
<dbReference type="InterPro" id="IPR003599">
    <property type="entry name" value="Ig_sub"/>
</dbReference>
<dbReference type="Proteomes" id="UP000593565">
    <property type="component" value="Unassembled WGS sequence"/>
</dbReference>
<dbReference type="InterPro" id="IPR007110">
    <property type="entry name" value="Ig-like_dom"/>
</dbReference>
<evidence type="ECO:0000256" key="4">
    <source>
        <dbReference type="ARBA" id="ARBA00022859"/>
    </source>
</evidence>
<evidence type="ECO:0000256" key="7">
    <source>
        <dbReference type="ARBA" id="ARBA00023180"/>
    </source>
</evidence>
<dbReference type="PANTHER" id="PTHR19433">
    <property type="entry name" value="T-CELL RECEPTOR ALPHA CHAIN V REGION-RELATED"/>
    <property type="match status" value="1"/>
</dbReference>
<dbReference type="InterPro" id="IPR013783">
    <property type="entry name" value="Ig-like_fold"/>
</dbReference>
<dbReference type="PROSITE" id="PS50835">
    <property type="entry name" value="IG_LIKE"/>
    <property type="match status" value="2"/>
</dbReference>
<evidence type="ECO:0000256" key="6">
    <source>
        <dbReference type="ARBA" id="ARBA00023157"/>
    </source>
</evidence>
<evidence type="ECO:0000259" key="8">
    <source>
        <dbReference type="PROSITE" id="PS50835"/>
    </source>
</evidence>
<evidence type="ECO:0000256" key="5">
    <source>
        <dbReference type="ARBA" id="ARBA00023136"/>
    </source>
</evidence>
<keyword evidence="5" id="KW-0472">Membrane</keyword>
<protein>
    <recommendedName>
        <fullName evidence="8">Ig-like domain-containing protein</fullName>
    </recommendedName>
</protein>
<comment type="caution">
    <text evidence="9">The sequence shown here is derived from an EMBL/GenBank/DDBJ whole genome shotgun (WGS) entry which is preliminary data.</text>
</comment>
<name>A0A7J6BGB6_AMEME</name>
<dbReference type="PANTHER" id="PTHR19433:SF111">
    <property type="entry name" value="T CELL RECEPTOR ALPHA VARIABLE 4"/>
    <property type="match status" value="1"/>
</dbReference>
<evidence type="ECO:0000313" key="9">
    <source>
        <dbReference type="EMBL" id="KAF4094146.1"/>
    </source>
</evidence>
<dbReference type="InterPro" id="IPR052051">
    <property type="entry name" value="TCR_complex_component"/>
</dbReference>
<keyword evidence="6" id="KW-1015">Disulfide bond</keyword>
<dbReference type="GO" id="GO:0002376">
    <property type="term" value="P:immune system process"/>
    <property type="evidence" value="ECO:0007669"/>
    <property type="project" value="UniProtKB-KW"/>
</dbReference>
<keyword evidence="3" id="KW-0732">Signal</keyword>
<dbReference type="SUPFAM" id="SSF48726">
    <property type="entry name" value="Immunoglobulin"/>
    <property type="match status" value="2"/>
</dbReference>
<keyword evidence="7" id="KW-0325">Glycoprotein</keyword>
<feature type="domain" description="Ig-like" evidence="8">
    <location>
        <begin position="141"/>
        <end position="234"/>
    </location>
</feature>
<keyword evidence="2" id="KW-1003">Cell membrane</keyword>
<evidence type="ECO:0000256" key="1">
    <source>
        <dbReference type="ARBA" id="ARBA00004236"/>
    </source>
</evidence>
<evidence type="ECO:0000256" key="3">
    <source>
        <dbReference type="ARBA" id="ARBA00022729"/>
    </source>
</evidence>
<dbReference type="GO" id="GO:0005886">
    <property type="term" value="C:plasma membrane"/>
    <property type="evidence" value="ECO:0007669"/>
    <property type="project" value="UniProtKB-SubCell"/>
</dbReference>
<evidence type="ECO:0000313" key="10">
    <source>
        <dbReference type="Proteomes" id="UP000593565"/>
    </source>
</evidence>
<feature type="domain" description="Ig-like" evidence="8">
    <location>
        <begin position="44"/>
        <end position="120"/>
    </location>
</feature>
<keyword evidence="10" id="KW-1185">Reference proteome</keyword>
<proteinExistence type="predicted"/>
<dbReference type="InterPro" id="IPR036179">
    <property type="entry name" value="Ig-like_dom_sf"/>
</dbReference>